<evidence type="ECO:0000313" key="2">
    <source>
        <dbReference type="EMBL" id="AUX77823.1"/>
    </source>
</evidence>
<evidence type="ECO:0000256" key="1">
    <source>
        <dbReference type="SAM" id="MobiDB-lite"/>
    </source>
</evidence>
<evidence type="ECO:0000313" key="3">
    <source>
        <dbReference type="Proteomes" id="UP000239340"/>
    </source>
</evidence>
<dbReference type="RefSeq" id="WP_158665346.1">
    <property type="nucleotide sequence ID" value="NZ_CP024307.1"/>
</dbReference>
<dbReference type="Proteomes" id="UP000239340">
    <property type="component" value="Chromosome"/>
</dbReference>
<dbReference type="AlphaFoldDB" id="A0A2L0H8M3"/>
<feature type="region of interest" description="Disordered" evidence="1">
    <location>
        <begin position="1"/>
        <end position="20"/>
    </location>
</feature>
<protein>
    <submittedName>
        <fullName evidence="2">Uncharacterized protein</fullName>
    </submittedName>
</protein>
<name>A0A2L0H8M3_RHIFR</name>
<feature type="compositionally biased region" description="Gly residues" evidence="1">
    <location>
        <begin position="221"/>
        <end position="238"/>
    </location>
</feature>
<sequence length="265" mass="29109">MGSRRQERDEELRKRYHDHHEAQRQALLQMINSLPKEALPAEYNNASLSDQIEEWQVANGVIAKPERQGLSIGNRKALFDAGMQAISRDEYPEGTVWDLSGVPWMPGPLGTMIPARPNIKDRHDWAKAEKEDKEYTRHAERLYPLYRTVFPDDDPDTVAAAVGALTSHAGFSLSDLNAIAEDPTARYAAFAQIHSVAEKIAYDRQSGGGYDDDDDDMRTGGFFGGGSSGAGGNSGGGARAAKSDDRPTPVSDYVNEFQRKAGLKV</sequence>
<gene>
    <name evidence="2" type="ORF">NXT3_CH03281</name>
</gene>
<reference evidence="2 3" key="1">
    <citation type="submission" date="2017-10" db="EMBL/GenBank/DDBJ databases">
        <title>Analysis of the genome sequences of Rhizobium populations associated to common bean (phaseolus vulgaris).</title>
        <authorList>
            <person name="Bustos P."/>
            <person name="Santamaria R.I."/>
            <person name="Miranda-Sanchez F."/>
            <person name="Perez-Carrascal O."/>
            <person name="Juarez S."/>
            <person name="Lozano L."/>
            <person name="Martinez-Flores I."/>
            <person name="Vinuesa P."/>
            <person name="Martinez-Romero E."/>
            <person name="Cevallos M.A."/>
            <person name="Romero D."/>
            <person name="Davila G."/>
            <person name="Gonzalez V."/>
        </authorList>
    </citation>
    <scope>NUCLEOTIDE SEQUENCE [LARGE SCALE GENOMIC DNA]</scope>
    <source>
        <strain evidence="2 3">NXT3</strain>
    </source>
</reference>
<feature type="region of interest" description="Disordered" evidence="1">
    <location>
        <begin position="205"/>
        <end position="265"/>
    </location>
</feature>
<accession>A0A2L0H8M3</accession>
<proteinExistence type="predicted"/>
<dbReference type="EMBL" id="CP024307">
    <property type="protein sequence ID" value="AUX77823.1"/>
    <property type="molecule type" value="Genomic_DNA"/>
</dbReference>
<organism evidence="2 3">
    <name type="scientific">Rhizobium fredii</name>
    <name type="common">Sinorhizobium fredii</name>
    <dbReference type="NCBI Taxonomy" id="380"/>
    <lineage>
        <taxon>Bacteria</taxon>
        <taxon>Pseudomonadati</taxon>
        <taxon>Pseudomonadota</taxon>
        <taxon>Alphaproteobacteria</taxon>
        <taxon>Hyphomicrobiales</taxon>
        <taxon>Rhizobiaceae</taxon>
        <taxon>Sinorhizobium/Ensifer group</taxon>
        <taxon>Sinorhizobium</taxon>
    </lineage>
</organism>